<dbReference type="OrthoDB" id="443312at2759"/>
<reference evidence="2" key="1">
    <citation type="submission" date="2021-02" db="EMBL/GenBank/DDBJ databases">
        <authorList>
            <person name="Dougan E. K."/>
            <person name="Rhodes N."/>
            <person name="Thang M."/>
            <person name="Chan C."/>
        </authorList>
    </citation>
    <scope>NUCLEOTIDE SEQUENCE</scope>
</reference>
<dbReference type="InterPro" id="IPR036259">
    <property type="entry name" value="MFS_trans_sf"/>
</dbReference>
<keyword evidence="1" id="KW-0812">Transmembrane</keyword>
<dbReference type="EMBL" id="CAJNJA010013203">
    <property type="protein sequence ID" value="CAE7315523.1"/>
    <property type="molecule type" value="Genomic_DNA"/>
</dbReference>
<organism evidence="2 3">
    <name type="scientific">Symbiodinium necroappetens</name>
    <dbReference type="NCBI Taxonomy" id="1628268"/>
    <lineage>
        <taxon>Eukaryota</taxon>
        <taxon>Sar</taxon>
        <taxon>Alveolata</taxon>
        <taxon>Dinophyceae</taxon>
        <taxon>Suessiales</taxon>
        <taxon>Symbiodiniaceae</taxon>
        <taxon>Symbiodinium</taxon>
    </lineage>
</organism>
<name>A0A812NKL5_9DINO</name>
<dbReference type="SUPFAM" id="SSF103473">
    <property type="entry name" value="MFS general substrate transporter"/>
    <property type="match status" value="1"/>
</dbReference>
<evidence type="ECO:0000313" key="2">
    <source>
        <dbReference type="EMBL" id="CAE7315523.1"/>
    </source>
</evidence>
<accession>A0A812NKL5</accession>
<evidence type="ECO:0000313" key="3">
    <source>
        <dbReference type="Proteomes" id="UP000601435"/>
    </source>
</evidence>
<keyword evidence="1" id="KW-0472">Membrane</keyword>
<evidence type="ECO:0000256" key="1">
    <source>
        <dbReference type="SAM" id="Phobius"/>
    </source>
</evidence>
<keyword evidence="1" id="KW-1133">Transmembrane helix</keyword>
<dbReference type="Proteomes" id="UP000601435">
    <property type="component" value="Unassembled WGS sequence"/>
</dbReference>
<dbReference type="AlphaFoldDB" id="A0A812NKL5"/>
<protein>
    <submittedName>
        <fullName evidence="2">IDE protein</fullName>
    </submittedName>
</protein>
<proteinExistence type="predicted"/>
<sequence>VPKETGKRGFALSIMGGLQRLSLMLGPSLGAVLQGQLHIQAVFTAQLACAGLAALVTAAFLRIATAETEAPSKKSTGFIQARDAMRENGGRLVRVLGFAAALQCVRKGREFFFSLAGREANLSDMVIGQVAA</sequence>
<feature type="non-terminal residue" evidence="2">
    <location>
        <position position="132"/>
    </location>
</feature>
<gene>
    <name evidence="2" type="primary">IDE</name>
    <name evidence="2" type="ORF">SNEC2469_LOCUS7860</name>
</gene>
<keyword evidence="3" id="KW-1185">Reference proteome</keyword>
<dbReference type="Gene3D" id="1.20.1250.20">
    <property type="entry name" value="MFS general substrate transporter like domains"/>
    <property type="match status" value="1"/>
</dbReference>
<comment type="caution">
    <text evidence="2">The sequence shown here is derived from an EMBL/GenBank/DDBJ whole genome shotgun (WGS) entry which is preliminary data.</text>
</comment>
<feature type="transmembrane region" description="Helical" evidence="1">
    <location>
        <begin position="45"/>
        <end position="64"/>
    </location>
</feature>